<reference evidence="2 3" key="1">
    <citation type="journal article" date="2013" name="Curr. Biol.">
        <title>The Genome of the Foraminiferan Reticulomyxa filosa.</title>
        <authorList>
            <person name="Glockner G."/>
            <person name="Hulsmann N."/>
            <person name="Schleicher M."/>
            <person name="Noegel A.A."/>
            <person name="Eichinger L."/>
            <person name="Gallinger C."/>
            <person name="Pawlowski J."/>
            <person name="Sierra R."/>
            <person name="Euteneuer U."/>
            <person name="Pillet L."/>
            <person name="Moustafa A."/>
            <person name="Platzer M."/>
            <person name="Groth M."/>
            <person name="Szafranski K."/>
            <person name="Schliwa M."/>
        </authorList>
    </citation>
    <scope>NUCLEOTIDE SEQUENCE [LARGE SCALE GENOMIC DNA]</scope>
</reference>
<evidence type="ECO:0000313" key="2">
    <source>
        <dbReference type="EMBL" id="ETO17819.1"/>
    </source>
</evidence>
<proteinExistence type="predicted"/>
<keyword evidence="3" id="KW-1185">Reference proteome</keyword>
<protein>
    <submittedName>
        <fullName evidence="2">Non-SMC condensin II complex, subunit D3</fullName>
    </submittedName>
</protein>
<feature type="compositionally biased region" description="Basic and acidic residues" evidence="1">
    <location>
        <begin position="31"/>
        <end position="40"/>
    </location>
</feature>
<dbReference type="Proteomes" id="UP000023152">
    <property type="component" value="Unassembled WGS sequence"/>
</dbReference>
<feature type="compositionally biased region" description="Acidic residues" evidence="1">
    <location>
        <begin position="41"/>
        <end position="50"/>
    </location>
</feature>
<gene>
    <name evidence="2" type="ORF">RFI_19491</name>
</gene>
<feature type="region of interest" description="Disordered" evidence="1">
    <location>
        <begin position="1"/>
        <end position="50"/>
    </location>
</feature>
<name>X6MVE2_RETFI</name>
<comment type="caution">
    <text evidence="2">The sequence shown here is derived from an EMBL/GenBank/DDBJ whole genome shotgun (WGS) entry which is preliminary data.</text>
</comment>
<evidence type="ECO:0000313" key="3">
    <source>
        <dbReference type="Proteomes" id="UP000023152"/>
    </source>
</evidence>
<dbReference type="EMBL" id="ASPP01015939">
    <property type="protein sequence ID" value="ETO17819.1"/>
    <property type="molecule type" value="Genomic_DNA"/>
</dbReference>
<accession>X6MVE2</accession>
<organism evidence="2 3">
    <name type="scientific">Reticulomyxa filosa</name>
    <dbReference type="NCBI Taxonomy" id="46433"/>
    <lineage>
        <taxon>Eukaryota</taxon>
        <taxon>Sar</taxon>
        <taxon>Rhizaria</taxon>
        <taxon>Retaria</taxon>
        <taxon>Foraminifera</taxon>
        <taxon>Monothalamids</taxon>
        <taxon>Reticulomyxidae</taxon>
        <taxon>Reticulomyxa</taxon>
    </lineage>
</organism>
<feature type="non-terminal residue" evidence="2">
    <location>
        <position position="280"/>
    </location>
</feature>
<sequence length="280" mass="32317">MKKKKVDNENAITKMKRSKRRRTNEAIGDSNAKEKSKDERGESEEYIEYEDNEQNALNRKEVEDLSPSNFLGTFLKKKKIDILYAYIFEKKKGGGRKNETLNFHNQKKKKKKAIRITEDVLHDFLNFLMCCERSKKKVTWLDYMKRGLTGLLMDTWSIALDDTLRNDNGEQEEEEEEKNANEKQKEKQRCFIQATKLISAVIGVVSIMVGCDELKGAIIDKKMPLLPLLKRTLEMPTPTFCIDNDDNGDENGYDHNDNVCNVPRNPVEDASPFVSLVPTQ</sequence>
<evidence type="ECO:0000256" key="1">
    <source>
        <dbReference type="SAM" id="MobiDB-lite"/>
    </source>
</evidence>
<dbReference type="AlphaFoldDB" id="X6MVE2"/>